<dbReference type="InterPro" id="IPR007110">
    <property type="entry name" value="Ig-like_dom"/>
</dbReference>
<evidence type="ECO:0000313" key="2">
    <source>
        <dbReference type="EMBL" id="VDO02457.1"/>
    </source>
</evidence>
<keyword evidence="3" id="KW-1185">Reference proteome</keyword>
<accession>A0A0R3THR0</accession>
<dbReference type="PROSITE" id="PS50835">
    <property type="entry name" value="IG_LIKE"/>
    <property type="match status" value="1"/>
</dbReference>
<dbReference type="SUPFAM" id="SSF48726">
    <property type="entry name" value="Immunoglobulin"/>
    <property type="match status" value="1"/>
</dbReference>
<sequence length="183" mass="20117">MYKCVVSNRFGSSSASGRLIVRRSTRIISGPLWVGNYALQKPIENGTIVTSIGNEVTLFCRAETDPLELSKLLIKWMWLPLAKSPNSPQSERDLELSNGFSDLPTDDIRETHRKISRSSLESSLTLLKPLPSYSGTYRCLAISSSDNDSRSVDVVIQGESISGEVINLKVTKARTVDGNSLVI</sequence>
<gene>
    <name evidence="2" type="ORF">HNAJ_LOCUS6597</name>
</gene>
<feature type="domain" description="Ig-like" evidence="1">
    <location>
        <begin position="42"/>
        <end position="155"/>
    </location>
</feature>
<organism evidence="4">
    <name type="scientific">Rodentolepis nana</name>
    <name type="common">Dwarf tapeworm</name>
    <name type="synonym">Hymenolepis nana</name>
    <dbReference type="NCBI Taxonomy" id="102285"/>
    <lineage>
        <taxon>Eukaryota</taxon>
        <taxon>Metazoa</taxon>
        <taxon>Spiralia</taxon>
        <taxon>Lophotrochozoa</taxon>
        <taxon>Platyhelminthes</taxon>
        <taxon>Cestoda</taxon>
        <taxon>Eucestoda</taxon>
        <taxon>Cyclophyllidea</taxon>
        <taxon>Hymenolepididae</taxon>
        <taxon>Rodentolepis</taxon>
    </lineage>
</organism>
<evidence type="ECO:0000313" key="4">
    <source>
        <dbReference type="WBParaSite" id="HNAJ_0000660101-mRNA-1"/>
    </source>
</evidence>
<dbReference type="InterPro" id="IPR003599">
    <property type="entry name" value="Ig_sub"/>
</dbReference>
<name>A0A0R3THR0_RODNA</name>
<dbReference type="AlphaFoldDB" id="A0A0R3THR0"/>
<dbReference type="OrthoDB" id="6244967at2759"/>
<dbReference type="EMBL" id="UZAE01007539">
    <property type="protein sequence ID" value="VDO02457.1"/>
    <property type="molecule type" value="Genomic_DNA"/>
</dbReference>
<dbReference type="SMART" id="SM00409">
    <property type="entry name" value="IG"/>
    <property type="match status" value="1"/>
</dbReference>
<evidence type="ECO:0000259" key="1">
    <source>
        <dbReference type="PROSITE" id="PS50835"/>
    </source>
</evidence>
<dbReference type="Gene3D" id="2.60.40.10">
    <property type="entry name" value="Immunoglobulins"/>
    <property type="match status" value="1"/>
</dbReference>
<dbReference type="InterPro" id="IPR013783">
    <property type="entry name" value="Ig-like_fold"/>
</dbReference>
<dbReference type="Proteomes" id="UP000278807">
    <property type="component" value="Unassembled WGS sequence"/>
</dbReference>
<reference evidence="2 3" key="2">
    <citation type="submission" date="2018-11" db="EMBL/GenBank/DDBJ databases">
        <authorList>
            <consortium name="Pathogen Informatics"/>
        </authorList>
    </citation>
    <scope>NUCLEOTIDE SEQUENCE [LARGE SCALE GENOMIC DNA]</scope>
</reference>
<reference evidence="4" key="1">
    <citation type="submission" date="2017-02" db="UniProtKB">
        <authorList>
            <consortium name="WormBaseParasite"/>
        </authorList>
    </citation>
    <scope>IDENTIFICATION</scope>
</reference>
<dbReference type="WBParaSite" id="HNAJ_0000660101-mRNA-1">
    <property type="protein sequence ID" value="HNAJ_0000660101-mRNA-1"/>
    <property type="gene ID" value="HNAJ_0000660101"/>
</dbReference>
<protein>
    <submittedName>
        <fullName evidence="4">Ig-like domain-containing protein</fullName>
    </submittedName>
</protein>
<dbReference type="InterPro" id="IPR036179">
    <property type="entry name" value="Ig-like_dom_sf"/>
</dbReference>
<evidence type="ECO:0000313" key="3">
    <source>
        <dbReference type="Proteomes" id="UP000278807"/>
    </source>
</evidence>
<dbReference type="STRING" id="102285.A0A0R3THR0"/>
<proteinExistence type="predicted"/>